<protein>
    <submittedName>
        <fullName evidence="1">Uncharacterized protein</fullName>
    </submittedName>
</protein>
<evidence type="ECO:0000313" key="1">
    <source>
        <dbReference type="EMBL" id="KAG0688310.1"/>
    </source>
</evidence>
<dbReference type="EMBL" id="PUHW01000163">
    <property type="protein sequence ID" value="KAG0688310.1"/>
    <property type="molecule type" value="Genomic_DNA"/>
</dbReference>
<evidence type="ECO:0000313" key="2">
    <source>
        <dbReference type="Proteomes" id="UP000697127"/>
    </source>
</evidence>
<keyword evidence="2" id="KW-1185">Reference proteome</keyword>
<dbReference type="AlphaFoldDB" id="A0A9P7BFN3"/>
<proteinExistence type="predicted"/>
<accession>A0A9P7BFN3</accession>
<comment type="caution">
    <text evidence="1">The sequence shown here is derived from an EMBL/GenBank/DDBJ whole genome shotgun (WGS) entry which is preliminary data.</text>
</comment>
<reference evidence="1" key="1">
    <citation type="submission" date="2020-11" db="EMBL/GenBank/DDBJ databases">
        <title>Kefir isolates.</title>
        <authorList>
            <person name="Marcisauskas S."/>
            <person name="Kim Y."/>
            <person name="Blasche S."/>
        </authorList>
    </citation>
    <scope>NUCLEOTIDE SEQUENCE</scope>
    <source>
        <strain evidence="1">Olga-1</strain>
    </source>
</reference>
<organism evidence="1 2">
    <name type="scientific">Pichia californica</name>
    <dbReference type="NCBI Taxonomy" id="460514"/>
    <lineage>
        <taxon>Eukaryota</taxon>
        <taxon>Fungi</taxon>
        <taxon>Dikarya</taxon>
        <taxon>Ascomycota</taxon>
        <taxon>Saccharomycotina</taxon>
        <taxon>Pichiomycetes</taxon>
        <taxon>Pichiales</taxon>
        <taxon>Pichiaceae</taxon>
        <taxon>Pichia</taxon>
    </lineage>
</organism>
<dbReference type="Proteomes" id="UP000697127">
    <property type="component" value="Unassembled WGS sequence"/>
</dbReference>
<name>A0A9P7BFN3_9ASCO</name>
<sequence length="1237" mass="146340">MLLRLNCIPRKSRHYIYGSIRFIYSSSCRKQIEKLTFTELHSISPYSFKNELYIHSSHVNTLLFDFKYKISQIHDNKILINTIISTVTELSNYCESKSNFEKIIFKIYPILVNTLLKLEEPELFIHTFVTLSLLNVKIYDNRITDKFTYILNSPDVSLIEKYKLITCSLENLQNEENLGLSLLKFPLSMNQRKHISQSYCPEIVKSIITSFYLPLKDNNKIDEFFEILLSIDSSNKNNFTKYKLFLDLMLQNDKLNFHISKNSNIFQICTELSTYIKFKLEIPSSFSIDLFHEIFIKEYLTDVNYKVLYEYITLFYGDNIPSQFYNTGGLKHPMNSEVMEALSPLICKKGEIPMKIQVLLLEKAINKSNFELEEFIEEFKNPNTPSELLVNLKFLILRHTLEIFDRKSNVEYLMDFINYGERNIPGFDEVDIEYVFKYYKYDFEGFLTYMENVNRRSDYFKCLNTESINNILQSFGPRKKERIIQSILSNNLIPKDNSIVLKWFNENKLINYMCFNNSLNPNNTDSVFLFRLFTLVKPSELLNIITKFGDEILCHNLIFSSLTSYKPSFEFLCARLKCLHILKNKNYNLLDQLTKFMKRSHIYENKPLNEDQKFILYNIYCENVLNFGYFSGLILICNLIPSMKAEIIKLTGLTEVHMIEMDKNLILRGEYKLPFSLIKTIIQSYSNQKNCNGKVWVTMFKHIINEVSLIKDEVERDASYEYFFKYFQNISLSKEFGPITLLKLYQVAEFKKLNPEWKIKINISEYLENFFENDENFNDSKDSIAFIISTMSKYEYNLELSSSLVYKLFENVKLNDKLFFLVSLRNLLLNVPFVNNIHIFLRELFNENDPSVYKLFGLEIENPLIQNPNSKRAKWMRFDVRYFAPLMEIYMKDIISKEQNFAINQMMIDSIACMRWGNETSEKNMNFYKFYKDVVKFGNSDKINKLKTFDDYLEEFKYIFIENKVDIPGYMFNPFIYHFLYTRIFSYDLETIIKMVYVLNKGNEIVGKYGFWDIIEPVEELEKYFGISGKKYDINDDAELMKLFKLIFTAIKNSNNVSTKELTYIVNIAENMINSKETSKNNKYWILNCTVILMGKHSNILNTFIKKMQTLLPDYRVPNSVISELLYSTMINDSKELDNILDYLLESHDHYIMNQSSETIVKRLLSEEQNGLAQLYYAKYTERKPKFKILSLPDTLSWGKAKQPVVTIDSNDGVNMKMDKFRVKLYDYDSLDNSKNQ</sequence>
<gene>
    <name evidence="1" type="ORF">C6P40_001150</name>
</gene>